<feature type="region of interest" description="Disordered" evidence="1">
    <location>
        <begin position="159"/>
        <end position="191"/>
    </location>
</feature>
<name>A0A9W6BSA1_9CHLO</name>
<accession>A0A9W6BSA1</accession>
<gene>
    <name evidence="2" type="primary">PLEST002749</name>
    <name evidence="2" type="ORF">PLESTB_001237900</name>
</gene>
<sequence length="191" mass="21014">MDLHLAKAVRYYLQQKEKVEHAAASSRQRLLALQIPVNNGWYPFDIEDSATFYKVVASVNEELVSVYDGAARFSLGRWTLGKHGANGWAPLSSCFYAYQSADQAALAKFPKNSKHRASPKVIIEVTASGKAYFNPETNMWALPRVRTVRIVPYTIPTVSDAGSSDGPTEQPSPGRTPSMANLDAKATPWVP</sequence>
<dbReference type="AlphaFoldDB" id="A0A9W6BSA1"/>
<organism evidence="2 3">
    <name type="scientific">Pleodorina starrii</name>
    <dbReference type="NCBI Taxonomy" id="330485"/>
    <lineage>
        <taxon>Eukaryota</taxon>
        <taxon>Viridiplantae</taxon>
        <taxon>Chlorophyta</taxon>
        <taxon>core chlorophytes</taxon>
        <taxon>Chlorophyceae</taxon>
        <taxon>CS clade</taxon>
        <taxon>Chlamydomonadales</taxon>
        <taxon>Volvocaceae</taxon>
        <taxon>Pleodorina</taxon>
    </lineage>
</organism>
<comment type="caution">
    <text evidence="2">The sequence shown here is derived from an EMBL/GenBank/DDBJ whole genome shotgun (WGS) entry which is preliminary data.</text>
</comment>
<dbReference type="Proteomes" id="UP001165080">
    <property type="component" value="Unassembled WGS sequence"/>
</dbReference>
<evidence type="ECO:0000313" key="3">
    <source>
        <dbReference type="Proteomes" id="UP001165080"/>
    </source>
</evidence>
<keyword evidence="3" id="KW-1185">Reference proteome</keyword>
<dbReference type="EMBL" id="BRXU01000019">
    <property type="protein sequence ID" value="GLC57536.1"/>
    <property type="molecule type" value="Genomic_DNA"/>
</dbReference>
<dbReference type="OrthoDB" id="567830at2759"/>
<feature type="compositionally biased region" description="Polar residues" evidence="1">
    <location>
        <begin position="159"/>
        <end position="179"/>
    </location>
</feature>
<evidence type="ECO:0000313" key="2">
    <source>
        <dbReference type="EMBL" id="GLC57536.1"/>
    </source>
</evidence>
<proteinExistence type="predicted"/>
<evidence type="ECO:0000256" key="1">
    <source>
        <dbReference type="SAM" id="MobiDB-lite"/>
    </source>
</evidence>
<reference evidence="2 3" key="1">
    <citation type="journal article" date="2023" name="Commun. Biol.">
        <title>Reorganization of the ancestral sex-determining regions during the evolution of trioecy in Pleodorina starrii.</title>
        <authorList>
            <person name="Takahashi K."/>
            <person name="Suzuki S."/>
            <person name="Kawai-Toyooka H."/>
            <person name="Yamamoto K."/>
            <person name="Hamaji T."/>
            <person name="Ootsuki R."/>
            <person name="Yamaguchi H."/>
            <person name="Kawachi M."/>
            <person name="Higashiyama T."/>
            <person name="Nozaki H."/>
        </authorList>
    </citation>
    <scope>NUCLEOTIDE SEQUENCE [LARGE SCALE GENOMIC DNA]</scope>
    <source>
        <strain evidence="2 3">NIES-4479</strain>
    </source>
</reference>
<protein>
    <submittedName>
        <fullName evidence="2">Uncharacterized protein</fullName>
    </submittedName>
</protein>